<name>A0A5P8PJW4_9CAUD</name>
<sequence>MIEKDVVQILKAVSEFYPGRFQPDDLKGTVKAWHRVLAEYELEEIMNNLTDYVKANKFPPTVSDLLKSQSGQRDRFIPSYEETQRILKEQAEAEEAARNDPDLQAAQKENMRKIREMLGINRGGER</sequence>
<dbReference type="EMBL" id="MN176227">
    <property type="protein sequence ID" value="QFR56360.1"/>
    <property type="molecule type" value="Genomic_DNA"/>
</dbReference>
<accession>A0A5P8PJW4</accession>
<dbReference type="SUPFAM" id="SSF89064">
    <property type="entry name" value="Replisome organizer (g39p helicase loader/inhibitor protein)"/>
    <property type="match status" value="1"/>
</dbReference>
<dbReference type="InterPro" id="IPR036173">
    <property type="entry name" value="G39-like_N_sf"/>
</dbReference>
<organism evidence="1 2">
    <name type="scientific">Bacillus phage 049ML001</name>
    <dbReference type="NCBI Taxonomy" id="2601660"/>
    <lineage>
        <taxon>Viruses</taxon>
        <taxon>Duplodnaviria</taxon>
        <taxon>Heunggongvirae</taxon>
        <taxon>Uroviricota</taxon>
        <taxon>Caudoviricetes</taxon>
        <taxon>Trautnerviridae</taxon>
        <taxon>Polsinellivirinae</taxon>
        <taxon>Rivavirus</taxon>
        <taxon>Rivavirus rv049ML001</taxon>
    </lineage>
</organism>
<dbReference type="GO" id="GO:0004386">
    <property type="term" value="F:helicase activity"/>
    <property type="evidence" value="ECO:0007669"/>
    <property type="project" value="UniProtKB-KW"/>
</dbReference>
<evidence type="ECO:0000313" key="1">
    <source>
        <dbReference type="EMBL" id="QFR56360.1"/>
    </source>
</evidence>
<dbReference type="RefSeq" id="YP_010644458.1">
    <property type="nucleotide sequence ID" value="NC_070625.1"/>
</dbReference>
<keyword evidence="1" id="KW-0347">Helicase</keyword>
<proteinExistence type="predicted"/>
<keyword evidence="1" id="KW-0067">ATP-binding</keyword>
<keyword evidence="1" id="KW-0547">Nucleotide-binding</keyword>
<keyword evidence="2" id="KW-1185">Reference proteome</keyword>
<dbReference type="GeneID" id="77850684"/>
<protein>
    <submittedName>
        <fullName evidence="1">Helicase loader</fullName>
    </submittedName>
</protein>
<dbReference type="Proteomes" id="UP000326995">
    <property type="component" value="Segment"/>
</dbReference>
<evidence type="ECO:0000313" key="2">
    <source>
        <dbReference type="Proteomes" id="UP000326995"/>
    </source>
</evidence>
<reference evidence="1 2" key="1">
    <citation type="submission" date="2019-07" db="EMBL/GenBank/DDBJ databases">
        <authorList>
            <person name="Tomko B.E."/>
            <person name="Krukonis G.P."/>
            <person name="Delesalle V.A."/>
        </authorList>
    </citation>
    <scope>NUCLEOTIDE SEQUENCE [LARGE SCALE GENOMIC DNA]</scope>
</reference>
<dbReference type="Gene3D" id="1.10.8.200">
    <property type="entry name" value="Replisome organizer (g39p helicase loader/inhibitor protein)"/>
    <property type="match status" value="1"/>
</dbReference>
<keyword evidence="1" id="KW-0378">Hydrolase</keyword>
<dbReference type="KEGG" id="vg:77850684"/>
<gene>
    <name evidence="1" type="primary">57</name>
    <name evidence="1" type="ORF">049ML001_57</name>
</gene>